<feature type="signal peptide" evidence="6">
    <location>
        <begin position="1"/>
        <end position="22"/>
    </location>
</feature>
<name>A0AAV8YKT5_9CUCU</name>
<keyword evidence="5" id="KW-0325">Glycoprotein</keyword>
<dbReference type="Proteomes" id="UP001162162">
    <property type="component" value="Unassembled WGS sequence"/>
</dbReference>
<dbReference type="AlphaFoldDB" id="A0AAV8YKT5"/>
<dbReference type="Gene3D" id="1.20.120.980">
    <property type="entry name" value="Serine carboxypeptidase S28, SKS domain"/>
    <property type="match status" value="1"/>
</dbReference>
<evidence type="ECO:0000256" key="4">
    <source>
        <dbReference type="ARBA" id="ARBA00022801"/>
    </source>
</evidence>
<dbReference type="EMBL" id="JAPWTK010000087">
    <property type="protein sequence ID" value="KAJ8951298.1"/>
    <property type="molecule type" value="Genomic_DNA"/>
</dbReference>
<sequence length="494" mass="55834">MKRFFEAFLAAFLLGFVSDVHGLKFYRGHLVGYDIPIGDTSDVTRSTARISTEYYLQRLDHFNPTNKVHWSQKYFVNDAYMSDEKNVVFLYIGGESQASSYWMSNGAWIEFAETHGALLFMLEHRYFGESQPFSDWSTENLRYLSSEQALNDLATFISAMNDKYELPEDVKWIAFGGSYAGAMAAWLRQKYPHLVHGAVSSSGPLFAQLDFPEYLQVVIDDLALHSQECVDNLKEAITQLEDLIQNPNEDEDLNSLFSFCDDIAESANSTSDLANLFELIADNFAGVAQYHKTTNTLYNINLVCEILNDESKGNELHRLAEVNNFVEGITDDSSCFDYKYSNIIEKWSNATVIASGMMRQWMYQTCTEFGYYQTSSQEIPVFGSRFPLSFFTQMCVDIFGEKFNETFVGEKVQHTNIFYGGFDIETSNVVFVHGTIDPWHVLGLIETVNPQTPSILINGTSHCADLYSSSSSDSAELTAAREQIGELLASWISA</sequence>
<evidence type="ECO:0008006" key="9">
    <source>
        <dbReference type="Google" id="ProtNLM"/>
    </source>
</evidence>
<dbReference type="GO" id="GO:0006508">
    <property type="term" value="P:proteolysis"/>
    <property type="evidence" value="ECO:0007669"/>
    <property type="project" value="UniProtKB-KW"/>
</dbReference>
<comment type="similarity">
    <text evidence="1">Belongs to the peptidase S28 family.</text>
</comment>
<organism evidence="7 8">
    <name type="scientific">Aromia moschata</name>
    <dbReference type="NCBI Taxonomy" id="1265417"/>
    <lineage>
        <taxon>Eukaryota</taxon>
        <taxon>Metazoa</taxon>
        <taxon>Ecdysozoa</taxon>
        <taxon>Arthropoda</taxon>
        <taxon>Hexapoda</taxon>
        <taxon>Insecta</taxon>
        <taxon>Pterygota</taxon>
        <taxon>Neoptera</taxon>
        <taxon>Endopterygota</taxon>
        <taxon>Coleoptera</taxon>
        <taxon>Polyphaga</taxon>
        <taxon>Cucujiformia</taxon>
        <taxon>Chrysomeloidea</taxon>
        <taxon>Cerambycidae</taxon>
        <taxon>Cerambycinae</taxon>
        <taxon>Callichromatini</taxon>
        <taxon>Aromia</taxon>
    </lineage>
</organism>
<evidence type="ECO:0000256" key="5">
    <source>
        <dbReference type="ARBA" id="ARBA00023180"/>
    </source>
</evidence>
<gene>
    <name evidence="7" type="ORF">NQ318_008202</name>
</gene>
<evidence type="ECO:0000256" key="3">
    <source>
        <dbReference type="ARBA" id="ARBA00022729"/>
    </source>
</evidence>
<keyword evidence="4" id="KW-0378">Hydrolase</keyword>
<keyword evidence="3 6" id="KW-0732">Signal</keyword>
<dbReference type="InterPro" id="IPR008758">
    <property type="entry name" value="Peptidase_S28"/>
</dbReference>
<dbReference type="InterPro" id="IPR042269">
    <property type="entry name" value="Ser_carbopepase_S28_SKS"/>
</dbReference>
<keyword evidence="8" id="KW-1185">Reference proteome</keyword>
<protein>
    <recommendedName>
        <fullName evidence="9">Serine protease K12H4.7</fullName>
    </recommendedName>
</protein>
<evidence type="ECO:0000256" key="6">
    <source>
        <dbReference type="SAM" id="SignalP"/>
    </source>
</evidence>
<dbReference type="PANTHER" id="PTHR11010">
    <property type="entry name" value="PROTEASE S28 PRO-X CARBOXYPEPTIDASE-RELATED"/>
    <property type="match status" value="1"/>
</dbReference>
<dbReference type="Pfam" id="PF05577">
    <property type="entry name" value="Peptidase_S28"/>
    <property type="match status" value="1"/>
</dbReference>
<feature type="chain" id="PRO_5043687155" description="Serine protease K12H4.7" evidence="6">
    <location>
        <begin position="23"/>
        <end position="494"/>
    </location>
</feature>
<dbReference type="FunFam" id="1.20.120.980:FF:000003">
    <property type="entry name" value="Serine protease 16"/>
    <property type="match status" value="1"/>
</dbReference>
<evidence type="ECO:0000313" key="7">
    <source>
        <dbReference type="EMBL" id="KAJ8951298.1"/>
    </source>
</evidence>
<proteinExistence type="inferred from homology"/>
<evidence type="ECO:0000256" key="2">
    <source>
        <dbReference type="ARBA" id="ARBA00022670"/>
    </source>
</evidence>
<evidence type="ECO:0000256" key="1">
    <source>
        <dbReference type="ARBA" id="ARBA00011079"/>
    </source>
</evidence>
<dbReference type="Gene3D" id="3.40.50.1820">
    <property type="entry name" value="alpha/beta hydrolase"/>
    <property type="match status" value="1"/>
</dbReference>
<keyword evidence="2" id="KW-0645">Protease</keyword>
<dbReference type="PANTHER" id="PTHR11010:SF5">
    <property type="entry name" value="RE36938P-RELATED"/>
    <property type="match status" value="1"/>
</dbReference>
<comment type="caution">
    <text evidence="7">The sequence shown here is derived from an EMBL/GenBank/DDBJ whole genome shotgun (WGS) entry which is preliminary data.</text>
</comment>
<dbReference type="InterPro" id="IPR029058">
    <property type="entry name" value="AB_hydrolase_fold"/>
</dbReference>
<evidence type="ECO:0000313" key="8">
    <source>
        <dbReference type="Proteomes" id="UP001162162"/>
    </source>
</evidence>
<dbReference type="GO" id="GO:0008239">
    <property type="term" value="F:dipeptidyl-peptidase activity"/>
    <property type="evidence" value="ECO:0007669"/>
    <property type="project" value="TreeGrafter"/>
</dbReference>
<accession>A0AAV8YKT5</accession>
<reference evidence="7" key="1">
    <citation type="journal article" date="2023" name="Insect Mol. Biol.">
        <title>Genome sequencing provides insights into the evolution of gene families encoding plant cell wall-degrading enzymes in longhorned beetles.</title>
        <authorList>
            <person name="Shin N.R."/>
            <person name="Okamura Y."/>
            <person name="Kirsch R."/>
            <person name="Pauchet Y."/>
        </authorList>
    </citation>
    <scope>NUCLEOTIDE SEQUENCE</scope>
    <source>
        <strain evidence="7">AMC_N1</strain>
    </source>
</reference>
<dbReference type="SUPFAM" id="SSF53474">
    <property type="entry name" value="alpha/beta-Hydrolases"/>
    <property type="match status" value="1"/>
</dbReference>
<dbReference type="GO" id="GO:0070008">
    <property type="term" value="F:serine-type exopeptidase activity"/>
    <property type="evidence" value="ECO:0007669"/>
    <property type="project" value="InterPro"/>
</dbReference>